<dbReference type="CDD" id="cd16914">
    <property type="entry name" value="EcfT"/>
    <property type="match status" value="1"/>
</dbReference>
<keyword evidence="4 5" id="KW-0472">Membrane</keyword>
<evidence type="ECO:0000256" key="1">
    <source>
        <dbReference type="ARBA" id="ARBA00004141"/>
    </source>
</evidence>
<protein>
    <submittedName>
        <fullName evidence="6">Cobalt transport family protein</fullName>
    </submittedName>
</protein>
<dbReference type="PATRIC" id="fig|203274.3.peg.136"/>
<dbReference type="GO" id="GO:0005886">
    <property type="term" value="C:plasma membrane"/>
    <property type="evidence" value="ECO:0007669"/>
    <property type="project" value="TreeGrafter"/>
</dbReference>
<gene>
    <name evidence="6" type="ORF">AXA84_0345</name>
</gene>
<dbReference type="PANTHER" id="PTHR33514">
    <property type="entry name" value="PROTEIN ABCI12, CHLOROPLASTIC"/>
    <property type="match status" value="1"/>
</dbReference>
<evidence type="ECO:0000256" key="4">
    <source>
        <dbReference type="ARBA" id="ARBA00023136"/>
    </source>
</evidence>
<keyword evidence="2 5" id="KW-0812">Transmembrane</keyword>
<evidence type="ECO:0000313" key="7">
    <source>
        <dbReference type="Proteomes" id="UP000070069"/>
    </source>
</evidence>
<dbReference type="EMBL" id="LTBM01000012">
    <property type="protein sequence ID" value="KXT29136.1"/>
    <property type="molecule type" value="Genomic_DNA"/>
</dbReference>
<dbReference type="RefSeq" id="WP_066540539.1">
    <property type="nucleotide sequence ID" value="NZ_JHUK01000003.1"/>
</dbReference>
<feature type="transmembrane region" description="Helical" evidence="5">
    <location>
        <begin position="9"/>
        <end position="32"/>
    </location>
</feature>
<feature type="transmembrane region" description="Helical" evidence="5">
    <location>
        <begin position="170"/>
        <end position="190"/>
    </location>
</feature>
<feature type="transmembrane region" description="Helical" evidence="5">
    <location>
        <begin position="261"/>
        <end position="286"/>
    </location>
</feature>
<evidence type="ECO:0000256" key="3">
    <source>
        <dbReference type="ARBA" id="ARBA00022989"/>
    </source>
</evidence>
<organism evidence="6 7">
    <name type="scientific">Candidatus Phytoplasma oryzae</name>
    <dbReference type="NCBI Taxonomy" id="203274"/>
    <lineage>
        <taxon>Bacteria</taxon>
        <taxon>Bacillati</taxon>
        <taxon>Mycoplasmatota</taxon>
        <taxon>Mollicutes</taxon>
        <taxon>Acholeplasmatales</taxon>
        <taxon>Acholeplasmataceae</taxon>
        <taxon>Candidatus Phytoplasma</taxon>
        <taxon>16SrXI (Rice yellow dwarf group)</taxon>
    </lineage>
</organism>
<evidence type="ECO:0000256" key="2">
    <source>
        <dbReference type="ARBA" id="ARBA00022692"/>
    </source>
</evidence>
<name>A0A139JQI3_9MOLU</name>
<evidence type="ECO:0000256" key="5">
    <source>
        <dbReference type="SAM" id="Phobius"/>
    </source>
</evidence>
<accession>A0A139JQI3</accession>
<feature type="transmembrane region" description="Helical" evidence="5">
    <location>
        <begin position="107"/>
        <end position="126"/>
    </location>
</feature>
<feature type="transmembrane region" description="Helical" evidence="5">
    <location>
        <begin position="133"/>
        <end position="158"/>
    </location>
</feature>
<comment type="caution">
    <text evidence="6">The sequence shown here is derived from an EMBL/GenBank/DDBJ whole genome shotgun (WGS) entry which is preliminary data.</text>
</comment>
<feature type="transmembrane region" description="Helical" evidence="5">
    <location>
        <begin position="307"/>
        <end position="325"/>
    </location>
</feature>
<feature type="transmembrane region" description="Helical" evidence="5">
    <location>
        <begin position="44"/>
        <end position="66"/>
    </location>
</feature>
<sequence length="326" mass="39519">MILIKKKSFLFSINPALKIILTILLFKIIFTLNFDFLFQEKKKISLLLSFLPFFFVTITLFLLLFSINFSFMELIKKFLHLKFFIFFSFLIYFSFDQPSEKYFKIYCFKHTFFWFFIIFLLFWFFFKKKINKNIYWLINMIILFMIPFILFINDIYVYNIQILFFKTKDLLKIIIVFFRILLILILNILISETTSFMEINDGLEIIFKPLKKIGIPVEIFTIMLSLIFMSIPFLLNEVHRIIKAQISRGLNFYTNNIFKKIYFLLALIIPIFILVFQKSFVLANAMETRGFILGNSRTKLSFYKMSINDYLILFIVLFFFVYSFFY</sequence>
<dbReference type="AlphaFoldDB" id="A0A139JQI3"/>
<evidence type="ECO:0000313" key="6">
    <source>
        <dbReference type="EMBL" id="KXT29136.1"/>
    </source>
</evidence>
<dbReference type="OrthoDB" id="8075495at2"/>
<comment type="subcellular location">
    <subcellularLocation>
        <location evidence="1">Membrane</location>
        <topology evidence="1">Multi-pass membrane protein</topology>
    </subcellularLocation>
</comment>
<keyword evidence="3 5" id="KW-1133">Transmembrane helix</keyword>
<reference evidence="6 7" key="1">
    <citation type="submission" date="2016-02" db="EMBL/GenBank/DDBJ databases">
        <title>A draft genome sequence of Candidatus Phytoplasma oryzae strain Mbita1, the causative agent of Napier Grass stunt disease in Kenya.</title>
        <authorList>
            <person name="Fischer A."/>
            <person name="Santa-Cruz I."/>
            <person name="Wambua L."/>
            <person name="Olds C."/>
            <person name="Midega C."/>
            <person name="Dickinson M."/>
            <person name="Kawicha P."/>
            <person name="Khan Z."/>
            <person name="Masiga D."/>
            <person name="Jores J."/>
            <person name="Bernd S."/>
        </authorList>
    </citation>
    <scope>NUCLEOTIDE SEQUENCE [LARGE SCALE GENOMIC DNA]</scope>
    <source>
        <strain evidence="6">Mbita1</strain>
    </source>
</reference>
<dbReference type="Pfam" id="PF02361">
    <property type="entry name" value="CbiQ"/>
    <property type="match status" value="1"/>
</dbReference>
<feature type="transmembrane region" description="Helical" evidence="5">
    <location>
        <begin position="213"/>
        <end position="235"/>
    </location>
</feature>
<dbReference type="Proteomes" id="UP000070069">
    <property type="component" value="Unassembled WGS sequence"/>
</dbReference>
<proteinExistence type="predicted"/>
<dbReference type="InterPro" id="IPR003339">
    <property type="entry name" value="ABC/ECF_trnsptr_transmembrane"/>
</dbReference>
<feature type="transmembrane region" description="Helical" evidence="5">
    <location>
        <begin position="78"/>
        <end position="95"/>
    </location>
</feature>
<dbReference type="PANTHER" id="PTHR33514:SF13">
    <property type="entry name" value="PROTEIN ABCI12, CHLOROPLASTIC"/>
    <property type="match status" value="1"/>
</dbReference>